<dbReference type="PROSITE" id="PS50053">
    <property type="entry name" value="UBIQUITIN_2"/>
    <property type="match status" value="1"/>
</dbReference>
<evidence type="ECO:0000256" key="2">
    <source>
        <dbReference type="SAM" id="Phobius"/>
    </source>
</evidence>
<gene>
    <name evidence="4" type="ORF">CSOJ01_08695</name>
</gene>
<dbReference type="InterPro" id="IPR045226">
    <property type="entry name" value="Dsc3"/>
</dbReference>
<keyword evidence="2" id="KW-1133">Transmembrane helix</keyword>
<feature type="transmembrane region" description="Helical" evidence="2">
    <location>
        <begin position="267"/>
        <end position="288"/>
    </location>
</feature>
<dbReference type="InterPro" id="IPR029071">
    <property type="entry name" value="Ubiquitin-like_domsf"/>
</dbReference>
<dbReference type="InterPro" id="IPR019413">
    <property type="entry name" value="Dsc3_ub-like_dom"/>
</dbReference>
<organism evidence="4 5">
    <name type="scientific">Colletotrichum sojae</name>
    <dbReference type="NCBI Taxonomy" id="2175907"/>
    <lineage>
        <taxon>Eukaryota</taxon>
        <taxon>Fungi</taxon>
        <taxon>Dikarya</taxon>
        <taxon>Ascomycota</taxon>
        <taxon>Pezizomycotina</taxon>
        <taxon>Sordariomycetes</taxon>
        <taxon>Hypocreomycetidae</taxon>
        <taxon>Glomerellales</taxon>
        <taxon>Glomerellaceae</taxon>
        <taxon>Colletotrichum</taxon>
        <taxon>Colletotrichum orchidearum species complex</taxon>
    </lineage>
</organism>
<dbReference type="InterPro" id="IPR025390">
    <property type="entry name" value="Dsc3_C"/>
</dbReference>
<feature type="region of interest" description="Disordered" evidence="1">
    <location>
        <begin position="72"/>
        <end position="110"/>
    </location>
</feature>
<dbReference type="Pfam" id="PF13373">
    <property type="entry name" value="Dsc3_C"/>
    <property type="match status" value="1"/>
</dbReference>
<keyword evidence="2" id="KW-0472">Membrane</keyword>
<evidence type="ECO:0000256" key="1">
    <source>
        <dbReference type="SAM" id="MobiDB-lite"/>
    </source>
</evidence>
<dbReference type="AlphaFoldDB" id="A0A8H6MRT1"/>
<dbReference type="PANTHER" id="PTHR28049">
    <property type="entry name" value="TRANSMEMBRANE PROTEIN YOR223W"/>
    <property type="match status" value="1"/>
</dbReference>
<evidence type="ECO:0000313" key="5">
    <source>
        <dbReference type="Proteomes" id="UP000652219"/>
    </source>
</evidence>
<feature type="region of interest" description="Disordered" evidence="1">
    <location>
        <begin position="138"/>
        <end position="177"/>
    </location>
</feature>
<sequence>MTAPRPWTPPLLLRIRFTTSLPDLDLDIPSPSQTTVAALKHLIRGRLAQPDSQRRLRFIHQGKILPDASALSSVLRPLPPPPPASSTPSSPAPDAAAADPKGKGKAKAHDVAPPRVYVNCSIGDSLTDEELAAEAEAALRAPSDRPNPAGTGHDAHHAAAAAAAAHPQTSRPTPRGFDRLLSAGFTAAEVNQLRLQFREIRAARYTPDTMPSPDTMRSLEDAWIDTNAGGALPGAAGGAGGGGGGDGEGGAAAADDAFGAMGGILDVLIEGMFVGFFWPLGCLGWLSREESMLSGRWQDFIGFGVVLSIIIGVIRAFSGDR</sequence>
<dbReference type="Proteomes" id="UP000652219">
    <property type="component" value="Unassembled WGS sequence"/>
</dbReference>
<dbReference type="Gene3D" id="3.10.20.90">
    <property type="entry name" value="Phosphatidylinositol 3-kinase Catalytic Subunit, Chain A, domain 1"/>
    <property type="match status" value="1"/>
</dbReference>
<evidence type="ECO:0000313" key="4">
    <source>
        <dbReference type="EMBL" id="KAF6806629.1"/>
    </source>
</evidence>
<reference evidence="4 5" key="1">
    <citation type="journal article" date="2020" name="Phytopathology">
        <title>Genome Sequence Resources of Colletotrichum truncatum, C. plurivorum, C. musicola, and C. sojae: Four Species Pathogenic to Soybean (Glycine max).</title>
        <authorList>
            <person name="Rogerio F."/>
            <person name="Boufleur T.R."/>
            <person name="Ciampi-Guillardi M."/>
            <person name="Sukno S.A."/>
            <person name="Thon M.R."/>
            <person name="Massola Junior N.S."/>
            <person name="Baroncelli R."/>
        </authorList>
    </citation>
    <scope>NUCLEOTIDE SEQUENCE [LARGE SCALE GENOMIC DNA]</scope>
    <source>
        <strain evidence="4 5">LFN0009</strain>
    </source>
</reference>
<feature type="compositionally biased region" description="Low complexity" evidence="1">
    <location>
        <begin position="86"/>
        <end position="99"/>
    </location>
</feature>
<evidence type="ECO:0000259" key="3">
    <source>
        <dbReference type="PROSITE" id="PS50053"/>
    </source>
</evidence>
<feature type="domain" description="Ubiquitin-like" evidence="3">
    <location>
        <begin position="11"/>
        <end position="73"/>
    </location>
</feature>
<accession>A0A8H6MRT1</accession>
<comment type="caution">
    <text evidence="4">The sequence shown here is derived from an EMBL/GenBank/DDBJ whole genome shotgun (WGS) entry which is preliminary data.</text>
</comment>
<dbReference type="SUPFAM" id="SSF54236">
    <property type="entry name" value="Ubiquitin-like"/>
    <property type="match status" value="1"/>
</dbReference>
<dbReference type="Pfam" id="PF10302">
    <property type="entry name" value="Dsc3_N"/>
    <property type="match status" value="1"/>
</dbReference>
<proteinExistence type="predicted"/>
<protein>
    <recommendedName>
        <fullName evidence="3">Ubiquitin-like domain-containing protein</fullName>
    </recommendedName>
</protein>
<name>A0A8H6MRT1_9PEZI</name>
<keyword evidence="5" id="KW-1185">Reference proteome</keyword>
<dbReference type="EMBL" id="WIGN01000154">
    <property type="protein sequence ID" value="KAF6806629.1"/>
    <property type="molecule type" value="Genomic_DNA"/>
</dbReference>
<dbReference type="GO" id="GO:0044695">
    <property type="term" value="C:Dsc E3 ubiquitin ligase complex"/>
    <property type="evidence" value="ECO:0007669"/>
    <property type="project" value="InterPro"/>
</dbReference>
<dbReference type="GO" id="GO:0005783">
    <property type="term" value="C:endoplasmic reticulum"/>
    <property type="evidence" value="ECO:0007669"/>
    <property type="project" value="TreeGrafter"/>
</dbReference>
<dbReference type="PANTHER" id="PTHR28049:SF1">
    <property type="entry name" value="DSC E3 UBIQUITIN LIGASE COMPLEX SUBUNIT 3"/>
    <property type="match status" value="1"/>
</dbReference>
<keyword evidence="2" id="KW-0812">Transmembrane</keyword>
<dbReference type="InterPro" id="IPR000626">
    <property type="entry name" value="Ubiquitin-like_dom"/>
</dbReference>
<feature type="transmembrane region" description="Helical" evidence="2">
    <location>
        <begin position="300"/>
        <end position="318"/>
    </location>
</feature>